<organism evidence="1 2">
    <name type="scientific">Centaurea solstitialis</name>
    <name type="common">yellow star-thistle</name>
    <dbReference type="NCBI Taxonomy" id="347529"/>
    <lineage>
        <taxon>Eukaryota</taxon>
        <taxon>Viridiplantae</taxon>
        <taxon>Streptophyta</taxon>
        <taxon>Embryophyta</taxon>
        <taxon>Tracheophyta</taxon>
        <taxon>Spermatophyta</taxon>
        <taxon>Magnoliopsida</taxon>
        <taxon>eudicotyledons</taxon>
        <taxon>Gunneridae</taxon>
        <taxon>Pentapetalae</taxon>
        <taxon>asterids</taxon>
        <taxon>campanulids</taxon>
        <taxon>Asterales</taxon>
        <taxon>Asteraceae</taxon>
        <taxon>Carduoideae</taxon>
        <taxon>Cardueae</taxon>
        <taxon>Centaureinae</taxon>
        <taxon>Centaurea</taxon>
    </lineage>
</organism>
<gene>
    <name evidence="1" type="ORF">OSB04_007328</name>
</gene>
<dbReference type="Proteomes" id="UP001172457">
    <property type="component" value="Chromosome 2"/>
</dbReference>
<dbReference type="AlphaFoldDB" id="A0AA38TJP4"/>
<protein>
    <submittedName>
        <fullName evidence="1">Uncharacterized protein</fullName>
    </submittedName>
</protein>
<dbReference type="EMBL" id="JARYMX010000002">
    <property type="protein sequence ID" value="KAJ9562168.1"/>
    <property type="molecule type" value="Genomic_DNA"/>
</dbReference>
<name>A0AA38TJP4_9ASTR</name>
<proteinExistence type="predicted"/>
<evidence type="ECO:0000313" key="2">
    <source>
        <dbReference type="Proteomes" id="UP001172457"/>
    </source>
</evidence>
<keyword evidence="2" id="KW-1185">Reference proteome</keyword>
<accession>A0AA38TJP4</accession>
<comment type="caution">
    <text evidence="1">The sequence shown here is derived from an EMBL/GenBank/DDBJ whole genome shotgun (WGS) entry which is preliminary data.</text>
</comment>
<reference evidence="1" key="1">
    <citation type="submission" date="2023-03" db="EMBL/GenBank/DDBJ databases">
        <title>Chromosome-scale reference genome and RAD-based genetic map of yellow starthistle (Centaurea solstitialis) reveal putative structural variation and QTLs associated with invader traits.</title>
        <authorList>
            <person name="Reatini B."/>
            <person name="Cang F.A."/>
            <person name="Jiang Q."/>
            <person name="Mckibben M.T.W."/>
            <person name="Barker M.S."/>
            <person name="Rieseberg L.H."/>
            <person name="Dlugosch K.M."/>
        </authorList>
    </citation>
    <scope>NUCLEOTIDE SEQUENCE</scope>
    <source>
        <strain evidence="1">CAN-66</strain>
        <tissue evidence="1">Leaf</tissue>
    </source>
</reference>
<sequence>MSKTVSGFEVGTMALAGSVAGQNGRYSVARGIADLYSGDAHGPRLRVWTRDLPVDAMAEFGVRWRFRNPNLMKKKMLSHMPCRRQLVTHQHQQSYADNTIDISKFDQGTMYSLKLFAYSKSRINSIRDIFDPSNT</sequence>
<evidence type="ECO:0000313" key="1">
    <source>
        <dbReference type="EMBL" id="KAJ9562168.1"/>
    </source>
</evidence>